<evidence type="ECO:0000256" key="1">
    <source>
        <dbReference type="ARBA" id="ARBA00004308"/>
    </source>
</evidence>
<sequence>MSSETILAIQSWREITADFEVNWFIYLSMPFVAAFVGWSTKIVAVEMLYRPMEFKGIGPFGWQGIVPRRAGKVGSKTIELLTQNLLKPEELLERVDAHEAVEALREPLTEAIDEVSREIAEQIRPGLWDALPDQARRAIQKRIQDETPRVVESLLNEMRADLPRFVDVQFLAVTTLVRNKDKLNKLMRGMGDDAMAFVRRSGIYFGLVIGVVQMIAWALFQNPWIMPAFGFGVGFISDYIALNMLFRPIEPKKYLGFIPFQGLLHAQRDKVTRDYARILADDLFSPEILFDGVLRGPGADKLFSLVGKEVSAAIDAQTGVATPLVKLAVGTQRYNALKDSLVQIVLERLPTTLVEAQDYAMKTLDLENTIIDKMSQLSNEEYESILRPVFKDDEPTMIAVGAILGGVVGELQVVLIENFGNEPEAVDALPELVRMALHL</sequence>
<dbReference type="Proteomes" id="UP000192366">
    <property type="component" value="Unassembled WGS sequence"/>
</dbReference>
<feature type="transmembrane region" description="Helical" evidence="6">
    <location>
        <begin position="23"/>
        <end position="45"/>
    </location>
</feature>
<comment type="similarity">
    <text evidence="2">Belongs to the UPF0754 family.</text>
</comment>
<feature type="transmembrane region" description="Helical" evidence="6">
    <location>
        <begin position="202"/>
        <end position="220"/>
    </location>
</feature>
<dbReference type="OrthoDB" id="3631561at2"/>
<evidence type="ECO:0000256" key="5">
    <source>
        <dbReference type="ARBA" id="ARBA00023136"/>
    </source>
</evidence>
<dbReference type="RefSeq" id="WP_083062137.1">
    <property type="nucleotide sequence ID" value="NZ_JACKVM010000008.1"/>
</dbReference>
<keyword evidence="4 6" id="KW-1133">Transmembrane helix</keyword>
<dbReference type="PANTHER" id="PTHR35791:SF1">
    <property type="entry name" value="UPF0754 MEMBRANE PROTEIN YHEB"/>
    <property type="match status" value="1"/>
</dbReference>
<evidence type="ECO:0000313" key="7">
    <source>
        <dbReference type="EMBL" id="ORA01691.1"/>
    </source>
</evidence>
<evidence type="ECO:0000256" key="2">
    <source>
        <dbReference type="ARBA" id="ARBA00008053"/>
    </source>
</evidence>
<keyword evidence="5 6" id="KW-0472">Membrane</keyword>
<evidence type="ECO:0008006" key="9">
    <source>
        <dbReference type="Google" id="ProtNLM"/>
    </source>
</evidence>
<dbReference type="PANTHER" id="PTHR35791">
    <property type="entry name" value="UPF0754 MEMBRANE PROTEIN YHEB"/>
    <property type="match status" value="1"/>
</dbReference>
<dbReference type="InterPro" id="IPR007383">
    <property type="entry name" value="DUF445"/>
</dbReference>
<keyword evidence="3 6" id="KW-0812">Transmembrane</keyword>
<dbReference type="Pfam" id="PF04286">
    <property type="entry name" value="DUF445"/>
    <property type="match status" value="1"/>
</dbReference>
<gene>
    <name evidence="7" type="ORF">BST17_27275</name>
</gene>
<evidence type="ECO:0000313" key="8">
    <source>
        <dbReference type="Proteomes" id="UP000192366"/>
    </source>
</evidence>
<dbReference type="STRING" id="564198.BST17_27275"/>
<evidence type="ECO:0000256" key="4">
    <source>
        <dbReference type="ARBA" id="ARBA00022989"/>
    </source>
</evidence>
<dbReference type="AlphaFoldDB" id="A0A1W9YNQ1"/>
<reference evidence="7 8" key="1">
    <citation type="submission" date="2017-02" db="EMBL/GenBank/DDBJ databases">
        <title>The new phylogeny of genus Mycobacterium.</title>
        <authorList>
            <person name="Tortoli E."/>
            <person name="Trovato A."/>
            <person name="Cirillo D.M."/>
        </authorList>
    </citation>
    <scope>NUCLEOTIDE SEQUENCE [LARGE SCALE GENOMIC DNA]</scope>
    <source>
        <strain evidence="7 8">DSM 45578</strain>
    </source>
</reference>
<proteinExistence type="inferred from homology"/>
<evidence type="ECO:0000256" key="3">
    <source>
        <dbReference type="ARBA" id="ARBA00022692"/>
    </source>
</evidence>
<dbReference type="EMBL" id="MVHJ01000044">
    <property type="protein sequence ID" value="ORA01691.1"/>
    <property type="molecule type" value="Genomic_DNA"/>
</dbReference>
<protein>
    <recommendedName>
        <fullName evidence="9">DUF445 domain-containing protein</fullName>
    </recommendedName>
</protein>
<name>A0A1W9YNQ1_MYCBA</name>
<accession>A0A1W9YNQ1</accession>
<dbReference type="GO" id="GO:0012505">
    <property type="term" value="C:endomembrane system"/>
    <property type="evidence" value="ECO:0007669"/>
    <property type="project" value="UniProtKB-SubCell"/>
</dbReference>
<comment type="caution">
    <text evidence="7">The sequence shown here is derived from an EMBL/GenBank/DDBJ whole genome shotgun (WGS) entry which is preliminary data.</text>
</comment>
<evidence type="ECO:0000256" key="6">
    <source>
        <dbReference type="SAM" id="Phobius"/>
    </source>
</evidence>
<keyword evidence="8" id="KW-1185">Reference proteome</keyword>
<feature type="transmembrane region" description="Helical" evidence="6">
    <location>
        <begin position="226"/>
        <end position="246"/>
    </location>
</feature>
<comment type="subcellular location">
    <subcellularLocation>
        <location evidence="1">Endomembrane system</location>
    </subcellularLocation>
</comment>
<organism evidence="7 8">
    <name type="scientific">Mycolicibacterium bacteremicum</name>
    <name type="common">Mycobacterium bacteremicum</name>
    <dbReference type="NCBI Taxonomy" id="564198"/>
    <lineage>
        <taxon>Bacteria</taxon>
        <taxon>Bacillati</taxon>
        <taxon>Actinomycetota</taxon>
        <taxon>Actinomycetes</taxon>
        <taxon>Mycobacteriales</taxon>
        <taxon>Mycobacteriaceae</taxon>
        <taxon>Mycolicibacterium</taxon>
    </lineage>
</organism>